<evidence type="ECO:0000313" key="3">
    <source>
        <dbReference type="Proteomes" id="UP000198718"/>
    </source>
</evidence>
<protein>
    <submittedName>
        <fullName evidence="2">AhpC/TSA family protein</fullName>
    </submittedName>
</protein>
<dbReference type="Proteomes" id="UP000198718">
    <property type="component" value="Unassembled WGS sequence"/>
</dbReference>
<feature type="domain" description="Alkyl hydroperoxide reductase subunit C/ Thiol specific antioxidant" evidence="1">
    <location>
        <begin position="1"/>
        <end position="72"/>
    </location>
</feature>
<evidence type="ECO:0000313" key="2">
    <source>
        <dbReference type="EMBL" id="SDK14841.1"/>
    </source>
</evidence>
<proteinExistence type="predicted"/>
<reference evidence="2 3" key="1">
    <citation type="submission" date="2016-10" db="EMBL/GenBank/DDBJ databases">
        <authorList>
            <person name="de Groot N.N."/>
        </authorList>
    </citation>
    <scope>NUCLEOTIDE SEQUENCE [LARGE SCALE GENOMIC DNA]</scope>
    <source>
        <strain evidence="2 3">DSM 18346</strain>
    </source>
</reference>
<gene>
    <name evidence="2" type="ORF">SAMN05660472_00874</name>
</gene>
<keyword evidence="3" id="KW-1185">Reference proteome</keyword>
<sequence length="90" mass="10453">MSHLDEFHRTYIDKDVVVIGISLGEKPETVRTFMEERGYNFPVLLDEELDVGFTYQVRYTPTTYVINKEGKIIGRGIGPLDFEKLKEIIQ</sequence>
<dbReference type="PANTHER" id="PTHR42852:SF13">
    <property type="entry name" value="PROTEIN DIPZ"/>
    <property type="match status" value="1"/>
</dbReference>
<dbReference type="InterPro" id="IPR050553">
    <property type="entry name" value="Thioredoxin_ResA/DsbE_sf"/>
</dbReference>
<organism evidence="2 3">
    <name type="scientific">Natronincola ferrireducens</name>
    <dbReference type="NCBI Taxonomy" id="393762"/>
    <lineage>
        <taxon>Bacteria</taxon>
        <taxon>Bacillati</taxon>
        <taxon>Bacillota</taxon>
        <taxon>Clostridia</taxon>
        <taxon>Peptostreptococcales</taxon>
        <taxon>Natronincolaceae</taxon>
        <taxon>Natronincola</taxon>
    </lineage>
</organism>
<dbReference type="Gene3D" id="3.40.30.10">
    <property type="entry name" value="Glutaredoxin"/>
    <property type="match status" value="1"/>
</dbReference>
<accession>A0A1G8ZIE8</accession>
<dbReference type="STRING" id="393762.SAMN05660472_00874"/>
<dbReference type="CDD" id="cd02966">
    <property type="entry name" value="TlpA_like_family"/>
    <property type="match status" value="1"/>
</dbReference>
<dbReference type="EMBL" id="FNFP01000001">
    <property type="protein sequence ID" value="SDK14841.1"/>
    <property type="molecule type" value="Genomic_DNA"/>
</dbReference>
<evidence type="ECO:0000259" key="1">
    <source>
        <dbReference type="Pfam" id="PF00578"/>
    </source>
</evidence>
<dbReference type="InterPro" id="IPR000866">
    <property type="entry name" value="AhpC/TSA"/>
</dbReference>
<dbReference type="GO" id="GO:0016209">
    <property type="term" value="F:antioxidant activity"/>
    <property type="evidence" value="ECO:0007669"/>
    <property type="project" value="InterPro"/>
</dbReference>
<dbReference type="OrthoDB" id="9809733at2"/>
<dbReference type="GO" id="GO:0016491">
    <property type="term" value="F:oxidoreductase activity"/>
    <property type="evidence" value="ECO:0007669"/>
    <property type="project" value="InterPro"/>
</dbReference>
<dbReference type="PANTHER" id="PTHR42852">
    <property type="entry name" value="THIOL:DISULFIDE INTERCHANGE PROTEIN DSBE"/>
    <property type="match status" value="1"/>
</dbReference>
<dbReference type="AlphaFoldDB" id="A0A1G8ZIE8"/>
<name>A0A1G8ZIE8_9FIRM</name>
<dbReference type="SUPFAM" id="SSF52833">
    <property type="entry name" value="Thioredoxin-like"/>
    <property type="match status" value="1"/>
</dbReference>
<dbReference type="InterPro" id="IPR036249">
    <property type="entry name" value="Thioredoxin-like_sf"/>
</dbReference>
<dbReference type="Pfam" id="PF00578">
    <property type="entry name" value="AhpC-TSA"/>
    <property type="match status" value="1"/>
</dbReference>